<evidence type="ECO:0000256" key="7">
    <source>
        <dbReference type="SAM" id="SignalP"/>
    </source>
</evidence>
<dbReference type="EC" id="3.1.4.46" evidence="2"/>
<evidence type="ECO:0000256" key="6">
    <source>
        <dbReference type="ARBA" id="ARBA00047512"/>
    </source>
</evidence>
<evidence type="ECO:0000313" key="9">
    <source>
        <dbReference type="EMBL" id="MXR69929.1"/>
    </source>
</evidence>
<dbReference type="InterPro" id="IPR017946">
    <property type="entry name" value="PLC-like_Pdiesterase_TIM-brl"/>
</dbReference>
<dbReference type="RefSeq" id="WP_160797517.1">
    <property type="nucleotide sequence ID" value="NZ_WRPA01000013.1"/>
</dbReference>
<dbReference type="Gene3D" id="3.20.20.190">
    <property type="entry name" value="Phosphatidylinositol (PI) phosphodiesterase"/>
    <property type="match status" value="1"/>
</dbReference>
<dbReference type="PROSITE" id="PS51257">
    <property type="entry name" value="PROKAR_LIPOPROTEIN"/>
    <property type="match status" value="1"/>
</dbReference>
<gene>
    <name evidence="9" type="ORF">GNT65_14800</name>
</gene>
<feature type="signal peptide" evidence="7">
    <location>
        <begin position="1"/>
        <end position="22"/>
    </location>
</feature>
<organism evidence="9 10">
    <name type="scientific">Shewanella insulae</name>
    <dbReference type="NCBI Taxonomy" id="2681496"/>
    <lineage>
        <taxon>Bacteria</taxon>
        <taxon>Pseudomonadati</taxon>
        <taxon>Pseudomonadota</taxon>
        <taxon>Gammaproteobacteria</taxon>
        <taxon>Alteromonadales</taxon>
        <taxon>Shewanellaceae</taxon>
        <taxon>Shewanella</taxon>
    </lineage>
</organism>
<accession>A0A6L7I034</accession>
<evidence type="ECO:0000256" key="2">
    <source>
        <dbReference type="ARBA" id="ARBA00012247"/>
    </source>
</evidence>
<evidence type="ECO:0000259" key="8">
    <source>
        <dbReference type="PROSITE" id="PS51704"/>
    </source>
</evidence>
<dbReference type="PANTHER" id="PTHR43620">
    <property type="entry name" value="GLYCEROPHOSPHORYL DIESTER PHOSPHODIESTERASE"/>
    <property type="match status" value="1"/>
</dbReference>
<dbReference type="SUPFAM" id="SSF51695">
    <property type="entry name" value="PLC-like phosphodiesterases"/>
    <property type="match status" value="1"/>
</dbReference>
<dbReference type="GO" id="GO:0008889">
    <property type="term" value="F:glycerophosphodiester phosphodiesterase activity"/>
    <property type="evidence" value="ECO:0007669"/>
    <property type="project" value="UniProtKB-EC"/>
</dbReference>
<dbReference type="InterPro" id="IPR030395">
    <property type="entry name" value="GP_PDE_dom"/>
</dbReference>
<reference evidence="9 10" key="1">
    <citation type="submission" date="2019-12" db="EMBL/GenBank/DDBJ databases">
        <title>Shewanella insulae sp. nov., isolated from a tidal flat.</title>
        <authorList>
            <person name="Yoon J.-H."/>
        </authorList>
    </citation>
    <scope>NUCLEOTIDE SEQUENCE [LARGE SCALE GENOMIC DNA]</scope>
    <source>
        <strain evidence="9 10">JBTF-M18</strain>
    </source>
</reference>
<keyword evidence="3 7" id="KW-0732">Signal</keyword>
<dbReference type="CDD" id="cd08560">
    <property type="entry name" value="GDPD_EcGlpQ_like_1"/>
    <property type="match status" value="1"/>
</dbReference>
<keyword evidence="10" id="KW-1185">Reference proteome</keyword>
<evidence type="ECO:0000256" key="3">
    <source>
        <dbReference type="ARBA" id="ARBA00022729"/>
    </source>
</evidence>
<keyword evidence="4" id="KW-0319">Glycerol metabolism</keyword>
<evidence type="ECO:0000256" key="1">
    <source>
        <dbReference type="ARBA" id="ARBA00007277"/>
    </source>
</evidence>
<keyword evidence="5" id="KW-0378">Hydrolase</keyword>
<dbReference type="Proteomes" id="UP000474778">
    <property type="component" value="Unassembled WGS sequence"/>
</dbReference>
<evidence type="ECO:0000313" key="10">
    <source>
        <dbReference type="Proteomes" id="UP000474778"/>
    </source>
</evidence>
<dbReference type="PROSITE" id="PS51704">
    <property type="entry name" value="GP_PDE"/>
    <property type="match status" value="1"/>
</dbReference>
<comment type="similarity">
    <text evidence="1">Belongs to the glycerophosphoryl diester phosphodiesterase family.</text>
</comment>
<protein>
    <recommendedName>
        <fullName evidence="2">glycerophosphodiester phosphodiesterase</fullName>
        <ecNumber evidence="2">3.1.4.46</ecNumber>
    </recommendedName>
</protein>
<comment type="caution">
    <text evidence="9">The sequence shown here is derived from an EMBL/GenBank/DDBJ whole genome shotgun (WGS) entry which is preliminary data.</text>
</comment>
<evidence type="ECO:0000256" key="5">
    <source>
        <dbReference type="ARBA" id="ARBA00022801"/>
    </source>
</evidence>
<dbReference type="EMBL" id="WRPA01000013">
    <property type="protein sequence ID" value="MXR69929.1"/>
    <property type="molecule type" value="Genomic_DNA"/>
</dbReference>
<dbReference type="AlphaFoldDB" id="A0A6L7I034"/>
<dbReference type="GO" id="GO:0006629">
    <property type="term" value="P:lipid metabolic process"/>
    <property type="evidence" value="ECO:0007669"/>
    <property type="project" value="InterPro"/>
</dbReference>
<dbReference type="PANTHER" id="PTHR43620:SF7">
    <property type="entry name" value="GLYCEROPHOSPHODIESTER PHOSPHODIESTERASE GDPD5-RELATED"/>
    <property type="match status" value="1"/>
</dbReference>
<feature type="domain" description="GP-PDE" evidence="8">
    <location>
        <begin position="84"/>
        <end position="426"/>
    </location>
</feature>
<evidence type="ECO:0000256" key="4">
    <source>
        <dbReference type="ARBA" id="ARBA00022798"/>
    </source>
</evidence>
<proteinExistence type="inferred from homology"/>
<name>A0A6L7I034_9GAMM</name>
<dbReference type="Pfam" id="PF03009">
    <property type="entry name" value="GDPD"/>
    <property type="match status" value="1"/>
</dbReference>
<dbReference type="GO" id="GO:0006071">
    <property type="term" value="P:glycerol metabolic process"/>
    <property type="evidence" value="ECO:0007669"/>
    <property type="project" value="UniProtKB-KW"/>
</dbReference>
<feature type="chain" id="PRO_5026822670" description="glycerophosphodiester phosphodiesterase" evidence="7">
    <location>
        <begin position="23"/>
        <end position="431"/>
    </location>
</feature>
<comment type="catalytic activity">
    <reaction evidence="6">
        <text>a sn-glycero-3-phosphodiester + H2O = an alcohol + sn-glycerol 3-phosphate + H(+)</text>
        <dbReference type="Rhea" id="RHEA:12969"/>
        <dbReference type="ChEBI" id="CHEBI:15377"/>
        <dbReference type="ChEBI" id="CHEBI:15378"/>
        <dbReference type="ChEBI" id="CHEBI:30879"/>
        <dbReference type="ChEBI" id="CHEBI:57597"/>
        <dbReference type="ChEBI" id="CHEBI:83408"/>
        <dbReference type="EC" id="3.1.4.46"/>
    </reaction>
</comment>
<sequence length="431" mass="46440">MKDQSTKLTALAGILLGSLALAGCDSSDDDNQETSNPLAQAMGIDKQVPAQVGVRPLFLVDQMVDGELKSQLEQCRQGPFYRSDFAIGHRGAAMQFPEHTKESYQAAIDSGAGVVECDVTFTADKALVCRHSQCDLATTTNILAIEDIAAKCSAPFTPADAVNGVSATATCCTSDITLADFKRLKGKMDGANPDATTVEEYMAGTPNWRTDLYAGEGTLMTHAESIAMFKAAGVKMTPELKSPSVTMPFDGMTQADYAQMMLDEYQAAGVAPSSVYPQSFNLDDVKYWIANAPEFGQQAVYLDDRYDLNDFDPQDSSSWSPSMDSLANDGVQIIAPPLWVLVTLDDEGKIVPSEYAKAANDAGLKIITWTLERSGLLTQGGGWYYQSITEAIKDEGKAFELLDVLAKDVGVIGVFSDWPATVTYYANCMAK</sequence>